<dbReference type="InterPro" id="IPR008302">
    <property type="entry name" value="NamZ"/>
</dbReference>
<dbReference type="InterPro" id="IPR048502">
    <property type="entry name" value="NamZ_N"/>
</dbReference>
<proteinExistence type="predicted"/>
<evidence type="ECO:0000256" key="1">
    <source>
        <dbReference type="SAM" id="SignalP"/>
    </source>
</evidence>
<dbReference type="PIRSF" id="PIRSF016719">
    <property type="entry name" value="UCP016719"/>
    <property type="match status" value="1"/>
</dbReference>
<dbReference type="RefSeq" id="WP_303278635.1">
    <property type="nucleotide sequence ID" value="NZ_JAUOEK010000139.1"/>
</dbReference>
<dbReference type="Pfam" id="PF20732">
    <property type="entry name" value="NamZ_C"/>
    <property type="match status" value="1"/>
</dbReference>
<keyword evidence="1" id="KW-0732">Signal</keyword>
<keyword evidence="5" id="KW-1185">Reference proteome</keyword>
<feature type="domain" description="Peptidoglycan beta-N-acetylmuramidase NamZ N-terminal" evidence="2">
    <location>
        <begin position="88"/>
        <end position="285"/>
    </location>
</feature>
<dbReference type="Gene3D" id="3.90.1150.140">
    <property type="match status" value="1"/>
</dbReference>
<protein>
    <submittedName>
        <fullName evidence="4">DUF1343 domain-containing protein</fullName>
    </submittedName>
</protein>
<dbReference type="Gene3D" id="3.40.50.12170">
    <property type="entry name" value="Uncharacterised protein PF07075, DUF1343"/>
    <property type="match status" value="1"/>
</dbReference>
<evidence type="ECO:0000313" key="4">
    <source>
        <dbReference type="EMBL" id="MDO5970938.1"/>
    </source>
</evidence>
<feature type="signal peptide" evidence="1">
    <location>
        <begin position="1"/>
        <end position="24"/>
    </location>
</feature>
<dbReference type="InterPro" id="IPR048503">
    <property type="entry name" value="NamZ_C"/>
</dbReference>
<evidence type="ECO:0000313" key="5">
    <source>
        <dbReference type="Proteomes" id="UP001176883"/>
    </source>
</evidence>
<sequence length="429" mass="48947">MRFNVFKNTVLLFVFVMISCASKAKSKLITKNKTHFSIKNDSIITVGANQIDAYLPLLKGKHVGIVANQTSVIFTKKDSIFLVDPETNETQFEKEFYRNTHLVDSLLSLKVDIKKVFSPEHGFRGRIDAGEFVKDGIDTKTNLPLISLYGKNKKPTKEQLEGLDIVIFDIQDVGVRFYTYISTLHYIMEACAEQNIPVLILDRPNPNGHYIDGPTLEIENKSFLGMHPIPLVHGMTIGEYAQMINGEKWLDKGSKCEIIIIPLKNYTHNSFYSLPIRPSPNLPNDQSIKLYPSLGLFEGTNINAGRGTEFQFQRYGAPFLDKTIFKFTYTPIANFGAKYPKHKNVTCYGKDLKDEELNGIMTLKWVIEAYQNSTDKSLFFNTDNFTKHAGTNKLQQQIVAGMSETEIKDTWQKDLELYKKTRSKYLIYN</sequence>
<organism evidence="4 5">
    <name type="scientific">Flavivirga aquimarina</name>
    <dbReference type="NCBI Taxonomy" id="2027862"/>
    <lineage>
        <taxon>Bacteria</taxon>
        <taxon>Pseudomonadati</taxon>
        <taxon>Bacteroidota</taxon>
        <taxon>Flavobacteriia</taxon>
        <taxon>Flavobacteriales</taxon>
        <taxon>Flavobacteriaceae</taxon>
        <taxon>Flavivirga</taxon>
    </lineage>
</organism>
<dbReference type="PANTHER" id="PTHR42915">
    <property type="entry name" value="HYPOTHETICAL 460 KDA PROTEIN IN FEUA-SIGW INTERGENIC REGION [PRECURSOR]"/>
    <property type="match status" value="1"/>
</dbReference>
<dbReference type="Proteomes" id="UP001176883">
    <property type="component" value="Unassembled WGS sequence"/>
</dbReference>
<feature type="domain" description="Peptidoglycan beta-N-acetylmuramidase NamZ C-terminal" evidence="3">
    <location>
        <begin position="290"/>
        <end position="428"/>
    </location>
</feature>
<evidence type="ECO:0000259" key="2">
    <source>
        <dbReference type="Pfam" id="PF07075"/>
    </source>
</evidence>
<name>A0ABT8WCT0_9FLAO</name>
<gene>
    <name evidence="4" type="ORF">Q4Q35_14090</name>
</gene>
<feature type="chain" id="PRO_5047532181" evidence="1">
    <location>
        <begin position="25"/>
        <end position="429"/>
    </location>
</feature>
<dbReference type="EMBL" id="JAUOEK010000139">
    <property type="protein sequence ID" value="MDO5970938.1"/>
    <property type="molecule type" value="Genomic_DNA"/>
</dbReference>
<accession>A0ABT8WCT0</accession>
<dbReference type="PANTHER" id="PTHR42915:SF1">
    <property type="entry name" value="PEPTIDOGLYCAN BETA-N-ACETYLMURAMIDASE NAMZ"/>
    <property type="match status" value="1"/>
</dbReference>
<comment type="caution">
    <text evidence="4">The sequence shown here is derived from an EMBL/GenBank/DDBJ whole genome shotgun (WGS) entry which is preliminary data.</text>
</comment>
<reference evidence="4" key="1">
    <citation type="submission" date="2023-07" db="EMBL/GenBank/DDBJ databases">
        <title>Two novel species in the genus Flavivirga.</title>
        <authorList>
            <person name="Kwon K."/>
        </authorList>
    </citation>
    <scope>NUCLEOTIDE SEQUENCE</scope>
    <source>
        <strain evidence="4">KCTC 52353</strain>
    </source>
</reference>
<dbReference type="Pfam" id="PF07075">
    <property type="entry name" value="NamZ_N"/>
    <property type="match status" value="1"/>
</dbReference>
<dbReference type="PROSITE" id="PS51257">
    <property type="entry name" value="PROKAR_LIPOPROTEIN"/>
    <property type="match status" value="1"/>
</dbReference>
<evidence type="ECO:0000259" key="3">
    <source>
        <dbReference type="Pfam" id="PF20732"/>
    </source>
</evidence>